<dbReference type="SUPFAM" id="SSF57850">
    <property type="entry name" value="RING/U-box"/>
    <property type="match status" value="1"/>
</dbReference>
<keyword evidence="5" id="KW-0808">Transferase</keyword>
<dbReference type="PANTHER" id="PTHR13145:SF0">
    <property type="entry name" value="E3 UBIQUITIN-PROTEIN LIGASE MARCHF6"/>
    <property type="match status" value="1"/>
</dbReference>
<dbReference type="SMART" id="SM00744">
    <property type="entry name" value="RINGv"/>
    <property type="match status" value="1"/>
</dbReference>
<feature type="transmembrane region" description="Helical" evidence="14">
    <location>
        <begin position="844"/>
        <end position="863"/>
    </location>
</feature>
<dbReference type="GO" id="GO:0061630">
    <property type="term" value="F:ubiquitin protein ligase activity"/>
    <property type="evidence" value="ECO:0007669"/>
    <property type="project" value="UniProtKB-EC"/>
</dbReference>
<organism evidence="16 17">
    <name type="scientific">Exaiptasia diaphana</name>
    <name type="common">Tropical sea anemone</name>
    <name type="synonym">Aiptasia pulchella</name>
    <dbReference type="NCBI Taxonomy" id="2652724"/>
    <lineage>
        <taxon>Eukaryota</taxon>
        <taxon>Metazoa</taxon>
        <taxon>Cnidaria</taxon>
        <taxon>Anthozoa</taxon>
        <taxon>Hexacorallia</taxon>
        <taxon>Actiniaria</taxon>
        <taxon>Aiptasiidae</taxon>
        <taxon>Exaiptasia</taxon>
    </lineage>
</organism>
<feature type="transmembrane region" description="Helical" evidence="14">
    <location>
        <begin position="283"/>
        <end position="310"/>
    </location>
</feature>
<dbReference type="GO" id="GO:0036503">
    <property type="term" value="P:ERAD pathway"/>
    <property type="evidence" value="ECO:0007669"/>
    <property type="project" value="TreeGrafter"/>
</dbReference>
<dbReference type="GeneID" id="110251226"/>
<dbReference type="Pfam" id="PF12906">
    <property type="entry name" value="RINGv"/>
    <property type="match status" value="1"/>
</dbReference>
<evidence type="ECO:0000256" key="10">
    <source>
        <dbReference type="ARBA" id="ARBA00022833"/>
    </source>
</evidence>
<evidence type="ECO:0000256" key="11">
    <source>
        <dbReference type="ARBA" id="ARBA00022989"/>
    </source>
</evidence>
<dbReference type="GO" id="GO:0008270">
    <property type="term" value="F:zinc ion binding"/>
    <property type="evidence" value="ECO:0007669"/>
    <property type="project" value="UniProtKB-KW"/>
</dbReference>
<dbReference type="InterPro" id="IPR013083">
    <property type="entry name" value="Znf_RING/FYVE/PHD"/>
</dbReference>
<dbReference type="FunFam" id="3.30.40.10:FF:000287">
    <property type="entry name" value="RING finger membrane protein"/>
    <property type="match status" value="1"/>
</dbReference>
<comment type="pathway">
    <text evidence="3">Protein modification; protein ubiquitination.</text>
</comment>
<dbReference type="OrthoDB" id="1108038at2759"/>
<reference evidence="16" key="1">
    <citation type="submission" date="2022-11" db="UniProtKB">
        <authorList>
            <consortium name="EnsemblMetazoa"/>
        </authorList>
    </citation>
    <scope>IDENTIFICATION</scope>
</reference>
<keyword evidence="12 14" id="KW-0472">Membrane</keyword>
<evidence type="ECO:0000259" key="15">
    <source>
        <dbReference type="PROSITE" id="PS51292"/>
    </source>
</evidence>
<dbReference type="PROSITE" id="PS51292">
    <property type="entry name" value="ZF_RING_CH"/>
    <property type="match status" value="1"/>
</dbReference>
<feature type="transmembrane region" description="Helical" evidence="14">
    <location>
        <begin position="144"/>
        <end position="168"/>
    </location>
</feature>
<accession>A0A913Y2S5</accession>
<dbReference type="Pfam" id="PF23113">
    <property type="entry name" value="MARCHF6_C"/>
    <property type="match status" value="1"/>
</dbReference>
<dbReference type="EnsemblMetazoa" id="XM_021057915.1">
    <property type="protein sequence ID" value="XP_020913574.1"/>
    <property type="gene ID" value="LOC110251226"/>
</dbReference>
<name>A0A913Y2S5_EXADI</name>
<protein>
    <recommendedName>
        <fullName evidence="4">RING-type E3 ubiquitin transferase</fullName>
        <ecNumber evidence="4">2.3.2.27</ecNumber>
    </recommendedName>
</protein>
<keyword evidence="6 14" id="KW-0812">Transmembrane</keyword>
<dbReference type="AlphaFoldDB" id="A0A913Y2S5"/>
<dbReference type="PANTHER" id="PTHR13145">
    <property type="entry name" value="SSM4 PROTEIN"/>
    <property type="match status" value="1"/>
</dbReference>
<keyword evidence="9" id="KW-0833">Ubl conjugation pathway</keyword>
<dbReference type="InterPro" id="IPR011016">
    <property type="entry name" value="Znf_RING-CH"/>
</dbReference>
<keyword evidence="7" id="KW-0479">Metal-binding</keyword>
<feature type="domain" description="RING-CH-type" evidence="15">
    <location>
        <begin position="6"/>
        <end position="67"/>
    </location>
</feature>
<feature type="transmembrane region" description="Helical" evidence="14">
    <location>
        <begin position="364"/>
        <end position="395"/>
    </location>
</feature>
<evidence type="ECO:0000256" key="14">
    <source>
        <dbReference type="SAM" id="Phobius"/>
    </source>
</evidence>
<feature type="transmembrane region" description="Helical" evidence="14">
    <location>
        <begin position="473"/>
        <end position="495"/>
    </location>
</feature>
<evidence type="ECO:0000256" key="7">
    <source>
        <dbReference type="ARBA" id="ARBA00022723"/>
    </source>
</evidence>
<dbReference type="InterPro" id="IPR056521">
    <property type="entry name" value="MARCHF6-like_C"/>
</dbReference>
<feature type="region of interest" description="Disordered" evidence="13">
    <location>
        <begin position="199"/>
        <end position="222"/>
    </location>
</feature>
<evidence type="ECO:0000256" key="12">
    <source>
        <dbReference type="ARBA" id="ARBA00023136"/>
    </source>
</evidence>
<dbReference type="CDD" id="cd16702">
    <property type="entry name" value="RING_CH-C4HC3_MARCH6"/>
    <property type="match status" value="1"/>
</dbReference>
<evidence type="ECO:0000313" key="17">
    <source>
        <dbReference type="Proteomes" id="UP000887567"/>
    </source>
</evidence>
<dbReference type="OMA" id="WLHYSLV"/>
<dbReference type="Gene3D" id="3.30.40.10">
    <property type="entry name" value="Zinc/RING finger domain, C3HC4 (zinc finger)"/>
    <property type="match status" value="1"/>
</dbReference>
<evidence type="ECO:0000256" key="13">
    <source>
        <dbReference type="SAM" id="MobiDB-lite"/>
    </source>
</evidence>
<keyword evidence="11 14" id="KW-1133">Transmembrane helix</keyword>
<feature type="transmembrane region" description="Helical" evidence="14">
    <location>
        <begin position="809"/>
        <end position="832"/>
    </location>
</feature>
<dbReference type="KEGG" id="epa:110251226"/>
<feature type="transmembrane region" description="Helical" evidence="14">
    <location>
        <begin position="671"/>
        <end position="694"/>
    </location>
</feature>
<dbReference type="RefSeq" id="XP_020913574.1">
    <property type="nucleotide sequence ID" value="XM_021057915.1"/>
</dbReference>
<dbReference type="GO" id="GO:0005789">
    <property type="term" value="C:endoplasmic reticulum membrane"/>
    <property type="evidence" value="ECO:0007669"/>
    <property type="project" value="TreeGrafter"/>
</dbReference>
<evidence type="ECO:0000256" key="8">
    <source>
        <dbReference type="ARBA" id="ARBA00022771"/>
    </source>
</evidence>
<keyword evidence="10" id="KW-0862">Zinc</keyword>
<comment type="catalytic activity">
    <reaction evidence="1">
        <text>S-ubiquitinyl-[E2 ubiquitin-conjugating enzyme]-L-cysteine + [acceptor protein]-L-lysine = [E2 ubiquitin-conjugating enzyme]-L-cysteine + N(6)-ubiquitinyl-[acceptor protein]-L-lysine.</text>
        <dbReference type="EC" id="2.3.2.27"/>
    </reaction>
</comment>
<evidence type="ECO:0000256" key="4">
    <source>
        <dbReference type="ARBA" id="ARBA00012483"/>
    </source>
</evidence>
<feature type="transmembrane region" description="Helical" evidence="14">
    <location>
        <begin position="415"/>
        <end position="435"/>
    </location>
</feature>
<evidence type="ECO:0000256" key="5">
    <source>
        <dbReference type="ARBA" id="ARBA00022679"/>
    </source>
</evidence>
<dbReference type="EC" id="2.3.2.27" evidence="4"/>
<feature type="transmembrane region" description="Helical" evidence="14">
    <location>
        <begin position="98"/>
        <end position="120"/>
    </location>
</feature>
<evidence type="ECO:0000256" key="1">
    <source>
        <dbReference type="ARBA" id="ARBA00000900"/>
    </source>
</evidence>
<evidence type="ECO:0000256" key="9">
    <source>
        <dbReference type="ARBA" id="ARBA00022786"/>
    </source>
</evidence>
<evidence type="ECO:0000256" key="6">
    <source>
        <dbReference type="ARBA" id="ARBA00022692"/>
    </source>
</evidence>
<proteinExistence type="predicted"/>
<dbReference type="Proteomes" id="UP000887567">
    <property type="component" value="Unplaced"/>
</dbReference>
<sequence>MDDDEDREAEVDICRVCRTEATPDKQLFHPCICTGSIKYIHQECLLLWLKHSKKEYCELCNHRFTFKPIYSPDMPTHLPIKDFISGLARNILRAVRYWLHYTLVAIAWLGVVPITAYRIYRCLFTGSVSSLLTLPLDMLSTENVLMDCIRGCFVVACTLCAFISLVWLREQIVLNGGPEWLHQQIDPIARLPGHLFDGQQGGDQAGEDGDQNGANPDQAEAGVQANAEDIDDDDNDANQAMDNAVVNNDENNWNPVEWERAAEELTWERMLGLDGSLVFLEHVFWVVSLNTSFILVFAFCPFHIGQFAVILMSIEETVQSSRFEGVLKTVLGYVILAFLLVFCHCVSSILALRKAKRVFGLCYVVVKVSLLMVVEIGIFPLVCGWWLDICSLALFGATLKDRMQSLSSAPGTAMFLHWLVGMVYVFYFASFVLLLREVLRPGVLWFLRNLNDPDFHPVQEMIRLPVYRHARRFLLSLVVFGTTVLLMMFLPVSLIKWCIPKFLPYNVQLSSEAPVSELSLELLLLQVVLPAVLEQGHTRQWLKSAIRFWAVSAAYILGLRSYLLGDVSLDGQENVYGYGLANNGQPINANNGNDNDNAGQPAQPVVHNADGTVFGFQPYIRPNAFSLKIAMLVLFMCVSMSFASFVTLTVPVCIGRTIMSLWMGKLPVHELYTAACGLYVIWVICRLCTVTLSWVPLGFQGMAEKVGGWILLGLKLVFIAAILIGLVPFLLGLLFELIVVIPIRVAHDQTPLYFPWQDWALGVLHMKIICAVTMMGPNWWLKRVLEQVYNDGIRHVNTMFILRKLAAPVVFTLLLSLAVPYFIAAGIVPIFVESTETRLYCMRRIYPFLLAVILVVVCAVFQGRQFQRLYERIKNDKYLVGQRLVNYEHRKRAETL</sequence>
<feature type="transmembrane region" description="Helical" evidence="14">
    <location>
        <begin position="629"/>
        <end position="650"/>
    </location>
</feature>
<feature type="transmembrane region" description="Helical" evidence="14">
    <location>
        <begin position="330"/>
        <end position="352"/>
    </location>
</feature>
<feature type="transmembrane region" description="Helical" evidence="14">
    <location>
        <begin position="759"/>
        <end position="781"/>
    </location>
</feature>
<comment type="subcellular location">
    <subcellularLocation>
        <location evidence="2">Membrane</location>
        <topology evidence="2">Multi-pass membrane protein</topology>
    </subcellularLocation>
</comment>
<keyword evidence="8" id="KW-0863">Zinc-finger</keyword>
<keyword evidence="17" id="KW-1185">Reference proteome</keyword>
<evidence type="ECO:0000256" key="2">
    <source>
        <dbReference type="ARBA" id="ARBA00004141"/>
    </source>
</evidence>
<evidence type="ECO:0000313" key="16">
    <source>
        <dbReference type="EnsemblMetazoa" id="XP_020913574.1"/>
    </source>
</evidence>
<evidence type="ECO:0000256" key="3">
    <source>
        <dbReference type="ARBA" id="ARBA00004906"/>
    </source>
</evidence>